<dbReference type="Proteomes" id="UP000032304">
    <property type="component" value="Chromosome 3"/>
</dbReference>
<dbReference type="Gramene" id="KJB20115">
    <property type="protein sequence ID" value="KJB20115"/>
    <property type="gene ID" value="B456_003G133900"/>
</dbReference>
<dbReference type="AlphaFoldDB" id="A0A0D2RM12"/>
<name>A0A0D2RM12_GOSRA</name>
<accession>A0A0D2RM12</accession>
<proteinExistence type="predicted"/>
<dbReference type="EMBL" id="CM001742">
    <property type="protein sequence ID" value="KJB20115.1"/>
    <property type="molecule type" value="Genomic_DNA"/>
</dbReference>
<protein>
    <submittedName>
        <fullName evidence="1">Uncharacterized protein</fullName>
    </submittedName>
</protein>
<evidence type="ECO:0000313" key="2">
    <source>
        <dbReference type="Proteomes" id="UP000032304"/>
    </source>
</evidence>
<evidence type="ECO:0000313" key="1">
    <source>
        <dbReference type="EMBL" id="KJB20115.1"/>
    </source>
</evidence>
<organism evidence="1 2">
    <name type="scientific">Gossypium raimondii</name>
    <name type="common">Peruvian cotton</name>
    <name type="synonym">Gossypium klotzschianum subsp. raimondii</name>
    <dbReference type="NCBI Taxonomy" id="29730"/>
    <lineage>
        <taxon>Eukaryota</taxon>
        <taxon>Viridiplantae</taxon>
        <taxon>Streptophyta</taxon>
        <taxon>Embryophyta</taxon>
        <taxon>Tracheophyta</taxon>
        <taxon>Spermatophyta</taxon>
        <taxon>Magnoliopsida</taxon>
        <taxon>eudicotyledons</taxon>
        <taxon>Gunneridae</taxon>
        <taxon>Pentapetalae</taxon>
        <taxon>rosids</taxon>
        <taxon>malvids</taxon>
        <taxon>Malvales</taxon>
        <taxon>Malvaceae</taxon>
        <taxon>Malvoideae</taxon>
        <taxon>Gossypium</taxon>
    </lineage>
</organism>
<keyword evidence="2" id="KW-1185">Reference proteome</keyword>
<reference evidence="1 2" key="1">
    <citation type="journal article" date="2012" name="Nature">
        <title>Repeated polyploidization of Gossypium genomes and the evolution of spinnable cotton fibres.</title>
        <authorList>
            <person name="Paterson A.H."/>
            <person name="Wendel J.F."/>
            <person name="Gundlach H."/>
            <person name="Guo H."/>
            <person name="Jenkins J."/>
            <person name="Jin D."/>
            <person name="Llewellyn D."/>
            <person name="Showmaker K.C."/>
            <person name="Shu S."/>
            <person name="Udall J."/>
            <person name="Yoo M.J."/>
            <person name="Byers R."/>
            <person name="Chen W."/>
            <person name="Doron-Faigenboim A."/>
            <person name="Duke M.V."/>
            <person name="Gong L."/>
            <person name="Grimwood J."/>
            <person name="Grover C."/>
            <person name="Grupp K."/>
            <person name="Hu G."/>
            <person name="Lee T.H."/>
            <person name="Li J."/>
            <person name="Lin L."/>
            <person name="Liu T."/>
            <person name="Marler B.S."/>
            <person name="Page J.T."/>
            <person name="Roberts A.W."/>
            <person name="Romanel E."/>
            <person name="Sanders W.S."/>
            <person name="Szadkowski E."/>
            <person name="Tan X."/>
            <person name="Tang H."/>
            <person name="Xu C."/>
            <person name="Wang J."/>
            <person name="Wang Z."/>
            <person name="Zhang D."/>
            <person name="Zhang L."/>
            <person name="Ashrafi H."/>
            <person name="Bedon F."/>
            <person name="Bowers J.E."/>
            <person name="Brubaker C.L."/>
            <person name="Chee P.W."/>
            <person name="Das S."/>
            <person name="Gingle A.R."/>
            <person name="Haigler C.H."/>
            <person name="Harker D."/>
            <person name="Hoffmann L.V."/>
            <person name="Hovav R."/>
            <person name="Jones D.C."/>
            <person name="Lemke C."/>
            <person name="Mansoor S."/>
            <person name="ur Rahman M."/>
            <person name="Rainville L.N."/>
            <person name="Rambani A."/>
            <person name="Reddy U.K."/>
            <person name="Rong J.K."/>
            <person name="Saranga Y."/>
            <person name="Scheffler B.E."/>
            <person name="Scheffler J.A."/>
            <person name="Stelly D.M."/>
            <person name="Triplett B.A."/>
            <person name="Van Deynze A."/>
            <person name="Vaslin M.F."/>
            <person name="Waghmare V.N."/>
            <person name="Walford S.A."/>
            <person name="Wright R.J."/>
            <person name="Zaki E.A."/>
            <person name="Zhang T."/>
            <person name="Dennis E.S."/>
            <person name="Mayer K.F."/>
            <person name="Peterson D.G."/>
            <person name="Rokhsar D.S."/>
            <person name="Wang X."/>
            <person name="Schmutz J."/>
        </authorList>
    </citation>
    <scope>NUCLEOTIDE SEQUENCE [LARGE SCALE GENOMIC DNA]</scope>
</reference>
<sequence length="92" mass="10709">MEHSVKRKLSKVMIFDLPTHFLYRLNVFYLRWLLLWLLEGVSQSKPLVPSTISLSQPEHASSGLPSFRQNSNHQSRALAKYLWLLCIPKRCG</sequence>
<gene>
    <name evidence="1" type="ORF">B456_003G133900</name>
</gene>
<dbReference type="OMA" id="WLLCIPK"/>